<feature type="region of interest" description="Disordered" evidence="1">
    <location>
        <begin position="207"/>
        <end position="263"/>
    </location>
</feature>
<dbReference type="Proteomes" id="UP000664521">
    <property type="component" value="Unassembled WGS sequence"/>
</dbReference>
<dbReference type="AlphaFoldDB" id="A0A8H3ISG7"/>
<evidence type="ECO:0000313" key="3">
    <source>
        <dbReference type="Proteomes" id="UP000664521"/>
    </source>
</evidence>
<sequence length="419" mass="46799">MTSTPIAEISRGDLRKLRSPLLASITDVKHLASYNWIEATTPTIAVPGSPGLWSPPPTIRRLKTKKEKKRSGLTCINQNATRRWDSRLEPLFRALYITNPAFDIRSTDIVTDRNSIRELLSFTNHRPSKKEAKEFTINIEVAKNTVMFSRAIQEDIQPRDIKRFVERFEKKYTTAQLEDSTGHHRIISYRFGDLNFIVRHQTNAYVDTGPEAPSSSSSSSGSKAPEKDIPSSVPSSLTRSPSSNSSPPNSTTPTDSKLTIQQEGNVIPLASTLEIKKRGKRRSPEEKDLIPPLWVSQTPKLVRAYPVKVRFEAPEVEDMTTAIKLWQGGNQTYLRKLAVLIRWIIDVVKGSEGSFVIKYEGMGDKVVVSKVEGVGKMLPMDLYSKWDGEDDAEVETGVKDDAEAEKGAEKSVGEAESKV</sequence>
<protein>
    <submittedName>
        <fullName evidence="2">Uncharacterized protein</fullName>
    </submittedName>
</protein>
<dbReference type="PANTHER" id="PTHR35179:SF2">
    <property type="entry name" value="START DOMAIN-CONTAINING PROTEIN"/>
    <property type="match status" value="1"/>
</dbReference>
<dbReference type="PANTHER" id="PTHR35179">
    <property type="entry name" value="PROTEIN CBG02620"/>
    <property type="match status" value="1"/>
</dbReference>
<evidence type="ECO:0000313" key="2">
    <source>
        <dbReference type="EMBL" id="CAF9929993.1"/>
    </source>
</evidence>
<feature type="compositionally biased region" description="Low complexity" evidence="1">
    <location>
        <begin position="230"/>
        <end position="256"/>
    </location>
</feature>
<dbReference type="EMBL" id="CAJPDS010000054">
    <property type="protein sequence ID" value="CAF9929993.1"/>
    <property type="molecule type" value="Genomic_DNA"/>
</dbReference>
<keyword evidence="3" id="KW-1185">Reference proteome</keyword>
<name>A0A8H3ISG7_9LECA</name>
<evidence type="ECO:0000256" key="1">
    <source>
        <dbReference type="SAM" id="MobiDB-lite"/>
    </source>
</evidence>
<comment type="caution">
    <text evidence="2">The sequence shown here is derived from an EMBL/GenBank/DDBJ whole genome shotgun (WGS) entry which is preliminary data.</text>
</comment>
<proteinExistence type="predicted"/>
<reference evidence="2" key="1">
    <citation type="submission" date="2021-03" db="EMBL/GenBank/DDBJ databases">
        <authorList>
            <person name="Tagirdzhanova G."/>
        </authorList>
    </citation>
    <scope>NUCLEOTIDE SEQUENCE</scope>
</reference>
<gene>
    <name evidence="2" type="ORF">HETSPECPRED_007509</name>
</gene>
<dbReference type="OrthoDB" id="5393654at2759"/>
<accession>A0A8H3ISG7</accession>
<feature type="region of interest" description="Disordered" evidence="1">
    <location>
        <begin position="389"/>
        <end position="419"/>
    </location>
</feature>
<organism evidence="2 3">
    <name type="scientific">Heterodermia speciosa</name>
    <dbReference type="NCBI Taxonomy" id="116794"/>
    <lineage>
        <taxon>Eukaryota</taxon>
        <taxon>Fungi</taxon>
        <taxon>Dikarya</taxon>
        <taxon>Ascomycota</taxon>
        <taxon>Pezizomycotina</taxon>
        <taxon>Lecanoromycetes</taxon>
        <taxon>OSLEUM clade</taxon>
        <taxon>Lecanoromycetidae</taxon>
        <taxon>Caliciales</taxon>
        <taxon>Physciaceae</taxon>
        <taxon>Heterodermia</taxon>
    </lineage>
</organism>
<feature type="compositionally biased region" description="Basic and acidic residues" evidence="1">
    <location>
        <begin position="396"/>
        <end position="419"/>
    </location>
</feature>